<keyword evidence="2" id="KW-1185">Reference proteome</keyword>
<comment type="caution">
    <text evidence="1">The sequence shown here is derived from an EMBL/GenBank/DDBJ whole genome shotgun (WGS) entry which is preliminary data.</text>
</comment>
<accession>A0ABQ6FF68</accession>
<dbReference type="InterPro" id="IPR013783">
    <property type="entry name" value="Ig-like_fold"/>
</dbReference>
<proteinExistence type="predicted"/>
<name>A0ABQ6FF68_9RHOO</name>
<sequence>MRAIDDAGLEGLDASRTFEVRARPLAPTVLAATDGRLAWRAEGDAARYRVQLATDGRFATPLIDRGVDGLELAPQLAPGRYDWRVASVAADGHQGPWGEPHAFIVRAAPGPVSVTAYNQRLRFAWPGGGNQLYDVQLARDAGFTDLIADQRIGEAAFTVAAPASGTYYLRLRGTYPDGTTSPWSGVQTLRTFYLLPWWSLSSPAVSNP</sequence>
<dbReference type="EMBL" id="BSPX01000065">
    <property type="protein sequence ID" value="GLT23939.1"/>
    <property type="molecule type" value="Genomic_DNA"/>
</dbReference>
<organism evidence="1 2">
    <name type="scientific">Zoogloea oryzae</name>
    <dbReference type="NCBI Taxonomy" id="310767"/>
    <lineage>
        <taxon>Bacteria</taxon>
        <taxon>Pseudomonadati</taxon>
        <taxon>Pseudomonadota</taxon>
        <taxon>Betaproteobacteria</taxon>
        <taxon>Rhodocyclales</taxon>
        <taxon>Zoogloeaceae</taxon>
        <taxon>Zoogloea</taxon>
    </lineage>
</organism>
<dbReference type="Gene3D" id="2.60.40.10">
    <property type="entry name" value="Immunoglobulins"/>
    <property type="match status" value="2"/>
</dbReference>
<evidence type="ECO:0000313" key="1">
    <source>
        <dbReference type="EMBL" id="GLT23939.1"/>
    </source>
</evidence>
<evidence type="ECO:0000313" key="2">
    <source>
        <dbReference type="Proteomes" id="UP001157167"/>
    </source>
</evidence>
<gene>
    <name evidence="1" type="ORF">GCM10007933_34100</name>
</gene>
<reference evidence="2" key="1">
    <citation type="journal article" date="2019" name="Int. J. Syst. Evol. Microbiol.">
        <title>The Global Catalogue of Microorganisms (GCM) 10K type strain sequencing project: providing services to taxonomists for standard genome sequencing and annotation.</title>
        <authorList>
            <consortium name="The Broad Institute Genomics Platform"/>
            <consortium name="The Broad Institute Genome Sequencing Center for Infectious Disease"/>
            <person name="Wu L."/>
            <person name="Ma J."/>
        </authorList>
    </citation>
    <scope>NUCLEOTIDE SEQUENCE [LARGE SCALE GENOMIC DNA]</scope>
    <source>
        <strain evidence="2">NBRC 102407</strain>
    </source>
</reference>
<dbReference type="Proteomes" id="UP001157167">
    <property type="component" value="Unassembled WGS sequence"/>
</dbReference>
<evidence type="ECO:0008006" key="3">
    <source>
        <dbReference type="Google" id="ProtNLM"/>
    </source>
</evidence>
<protein>
    <recommendedName>
        <fullName evidence="3">Peptidase C-terminal archaeal/bacterial domain-containing protein</fullName>
    </recommendedName>
</protein>